<dbReference type="Gene3D" id="3.30.559.10">
    <property type="entry name" value="Chloramphenicol acetyltransferase-like domain"/>
    <property type="match status" value="1"/>
</dbReference>
<dbReference type="InterPro" id="IPR023213">
    <property type="entry name" value="CAT-like_dom_sf"/>
</dbReference>
<feature type="domain" description="O-acyltransferase WSD1-like N-terminal" evidence="1">
    <location>
        <begin position="30"/>
        <end position="282"/>
    </location>
</feature>
<accession>A0ABS7I2D7</accession>
<evidence type="ECO:0000313" key="2">
    <source>
        <dbReference type="EMBL" id="MBW9110942.1"/>
    </source>
</evidence>
<dbReference type="InterPro" id="IPR004255">
    <property type="entry name" value="O-acyltransferase_WSD1_N"/>
</dbReference>
<dbReference type="EMBL" id="JAEUAX010000008">
    <property type="protein sequence ID" value="MBW9110942.1"/>
    <property type="molecule type" value="Genomic_DNA"/>
</dbReference>
<name>A0ABS7I2D7_9MICO</name>
<sequence>MSAHPELARRAQLISSLDEKYVSNAVTFAAMHAAGTMIVDGAALRGADGALDRAAIRRRVERLSWFAPAMRQRLVPTPLRLTTPAWVPVTSLDLDYHVRFHDGVEPDDPTRVERFTGRLSPTMDPSRPLWDFEFVELDSGRVAIVMRYHHVVGDAMYGLRIGDVIAGTTPTPEPPEPGDAQFAELGVPPRNSLEVLALAFAQWRERNPGLRQAWRAYWRKSFRMRLRRWGGRLLRPVKNARIARTGLLADVREGRSSAYEVADLAAATRRAYKLGGTVNDLVTAATLIAMARQRPDAETLSILVPISRRGAGDGGVRNDISVVKVSVAASAPLEEIVPSVRAQVQAAVESGGSVVEGAEDWVGYATSVTWGRDERFFGTAPVETVTGWPAGDPRDEVACLACSYRRELVISVTARESVDLPALMAVYRELLAPVPVATATAVATATDAAGAAR</sequence>
<protein>
    <recommendedName>
        <fullName evidence="1">O-acyltransferase WSD1-like N-terminal domain-containing protein</fullName>
    </recommendedName>
</protein>
<dbReference type="Pfam" id="PF03007">
    <property type="entry name" value="WS_DGAT_cat"/>
    <property type="match status" value="1"/>
</dbReference>
<dbReference type="Proteomes" id="UP000777440">
    <property type="component" value="Unassembled WGS sequence"/>
</dbReference>
<evidence type="ECO:0000313" key="3">
    <source>
        <dbReference type="Proteomes" id="UP000777440"/>
    </source>
</evidence>
<dbReference type="SUPFAM" id="SSF52777">
    <property type="entry name" value="CoA-dependent acyltransferases"/>
    <property type="match status" value="1"/>
</dbReference>
<gene>
    <name evidence="2" type="ORF">JNB61_14270</name>
</gene>
<evidence type="ECO:0000259" key="1">
    <source>
        <dbReference type="Pfam" id="PF03007"/>
    </source>
</evidence>
<comment type="caution">
    <text evidence="2">The sequence shown here is derived from an EMBL/GenBank/DDBJ whole genome shotgun (WGS) entry which is preliminary data.</text>
</comment>
<keyword evidence="3" id="KW-1185">Reference proteome</keyword>
<dbReference type="RefSeq" id="WP_220340058.1">
    <property type="nucleotide sequence ID" value="NZ_JAEUAX010000008.1"/>
</dbReference>
<proteinExistence type="predicted"/>
<reference evidence="2 3" key="1">
    <citation type="journal article" date="2021" name="MBio">
        <title>Poor Competitiveness of Bradyrhizobium in Pigeon Pea Root Colonization in Indian Soils.</title>
        <authorList>
            <person name="Chalasani D."/>
            <person name="Basu A."/>
            <person name="Pullabhotla S.V.S.R.N."/>
            <person name="Jorrin B."/>
            <person name="Neal A.L."/>
            <person name="Poole P.S."/>
            <person name="Podile A.R."/>
            <person name="Tkacz A."/>
        </authorList>
    </citation>
    <scope>NUCLEOTIDE SEQUENCE [LARGE SCALE GENOMIC DNA]</scope>
    <source>
        <strain evidence="2 3">HU12</strain>
    </source>
</reference>
<organism evidence="2 3">
    <name type="scientific">Microbacterium ureisolvens</name>
    <dbReference type="NCBI Taxonomy" id="2781186"/>
    <lineage>
        <taxon>Bacteria</taxon>
        <taxon>Bacillati</taxon>
        <taxon>Actinomycetota</taxon>
        <taxon>Actinomycetes</taxon>
        <taxon>Micrococcales</taxon>
        <taxon>Microbacteriaceae</taxon>
        <taxon>Microbacterium</taxon>
    </lineage>
</organism>